<dbReference type="EMBL" id="JAHLUN010000015">
    <property type="protein sequence ID" value="KAG7762261.1"/>
    <property type="molecule type" value="Genomic_DNA"/>
</dbReference>
<dbReference type="PANTHER" id="PTHR31001:SF90">
    <property type="entry name" value="CENTROMERE DNA-BINDING PROTEIN COMPLEX CBF3 SUBUNIT B"/>
    <property type="match status" value="1"/>
</dbReference>
<feature type="coiled-coil region" evidence="3">
    <location>
        <begin position="85"/>
        <end position="112"/>
    </location>
</feature>
<dbReference type="AlphaFoldDB" id="A0AAN6D813"/>
<dbReference type="Proteomes" id="UP000738402">
    <property type="component" value="Unassembled WGS sequence"/>
</dbReference>
<reference evidence="6 8" key="1">
    <citation type="journal article" date="2021" name="G3 (Bethesda)">
        <title>Genomic diversity, chromosomal rearrangements, and interspecies hybridization in the ogataea polymorpha species complex.</title>
        <authorList>
            <person name="Hanson S.J."/>
            <person name="Cinneide E.O."/>
            <person name="Salzberg L.I."/>
            <person name="Wolfe K.H."/>
            <person name="McGowan J."/>
            <person name="Fitzpatrick D.A."/>
            <person name="Matlin K."/>
        </authorList>
    </citation>
    <scope>NUCLEOTIDE SEQUENCE</scope>
    <source>
        <strain evidence="7">81-436-3</strain>
        <strain evidence="6">83-405-1</strain>
    </source>
</reference>
<organism evidence="6 9">
    <name type="scientific">Ogataea haglerorum</name>
    <dbReference type="NCBI Taxonomy" id="1937702"/>
    <lineage>
        <taxon>Eukaryota</taxon>
        <taxon>Fungi</taxon>
        <taxon>Dikarya</taxon>
        <taxon>Ascomycota</taxon>
        <taxon>Saccharomycotina</taxon>
        <taxon>Pichiomycetes</taxon>
        <taxon>Pichiales</taxon>
        <taxon>Pichiaceae</taxon>
        <taxon>Ogataea</taxon>
    </lineage>
</organism>
<dbReference type="SUPFAM" id="SSF57701">
    <property type="entry name" value="Zn2/Cys6 DNA-binding domain"/>
    <property type="match status" value="1"/>
</dbReference>
<feature type="domain" description="Zn(2)-C6 fungal-type" evidence="5">
    <location>
        <begin position="35"/>
        <end position="66"/>
    </location>
</feature>
<dbReference type="InterPro" id="IPR001138">
    <property type="entry name" value="Zn2Cys6_DnaBD"/>
</dbReference>
<proteinExistence type="predicted"/>
<evidence type="ECO:0000313" key="6">
    <source>
        <dbReference type="EMBL" id="KAG7729792.1"/>
    </source>
</evidence>
<dbReference type="CDD" id="cd12148">
    <property type="entry name" value="fungal_TF_MHR"/>
    <property type="match status" value="1"/>
</dbReference>
<evidence type="ECO:0000256" key="2">
    <source>
        <dbReference type="ARBA" id="ARBA00023242"/>
    </source>
</evidence>
<dbReference type="GO" id="GO:0000981">
    <property type="term" value="F:DNA-binding transcription factor activity, RNA polymerase II-specific"/>
    <property type="evidence" value="ECO:0007669"/>
    <property type="project" value="InterPro"/>
</dbReference>
<keyword evidence="8" id="KW-1185">Reference proteome</keyword>
<feature type="region of interest" description="Disordered" evidence="4">
    <location>
        <begin position="709"/>
        <end position="734"/>
    </location>
</feature>
<dbReference type="GO" id="GO:0008270">
    <property type="term" value="F:zinc ion binding"/>
    <property type="evidence" value="ECO:0007669"/>
    <property type="project" value="InterPro"/>
</dbReference>
<dbReference type="Gene3D" id="4.10.240.10">
    <property type="entry name" value="Zn(2)-C6 fungal-type DNA-binding domain"/>
    <property type="match status" value="1"/>
</dbReference>
<protein>
    <recommendedName>
        <fullName evidence="5">Zn(2)-C6 fungal-type domain-containing protein</fullName>
    </recommendedName>
</protein>
<evidence type="ECO:0000256" key="4">
    <source>
        <dbReference type="SAM" id="MobiDB-lite"/>
    </source>
</evidence>
<sequence length="769" mass="88325">MASAERLPSEKRNSAAEFTRLDVTKLRRTTRISKTCLSCKKRKVKCNFEVPCDKCIARNKGHLCSREPVIVDGVVINAGDEKFIEMKFAQENEVLKRKIKDLERTVFKLRSEFSFLHSSNSADVPRASGRKASSLELSGPHGGVCLELSTKWDSYSVVISLLNKGLAEGLQDDDDQNFDANTEEWSRIPNKELMRSIRCGDEKSDVWNYQLRLIANLDKTHSDLILESALRLSFLHNVLDNDRFLQEYESYWNDPSITEKHITPYYSKSSKEYLFLAQYYMLLCIGVYYSDDTLQQKLGFSDEELDLHARSFFACGLECLFRGRYMTFPNIRAIQFFSLLKLCAHPLGGVHLQNSLVGIMCYCARKLKLDSVAGDSVDPETDMKLRCWWSLVNVDWYEDQFRYSLIAPGTFCTPKPRKWKIPDKVLDWDNYYQRFVAEIATIKRNYYFDDTVLKSELTLQSLEKADLELRVLEITVRKDFESYMDHARLHADVHFSTTVEFIKFLTDYIILQERLDINSKMSRFMTYDHWTADCYELCCNCAETILKQYADPKVPHLFKKPWFVCELAVSAAVFLLVDAMLNKQTASRQKSVVSLVKKIIPVLGSHKLIVRPAVRGLYVLHKLINLMVAGDRRGGLQSIESITKMRQASNTKDPNMAQIHANIRSKAQSKLRKQLKFINYSSDSNPTSRYARTENESLATPQSKFYEVEGGAMPRASDASISTEQKENPFPEVPGQVPELHTAILDILGDHGWGQFLDSIDDFNMTFDV</sequence>
<evidence type="ECO:0000313" key="8">
    <source>
        <dbReference type="Proteomes" id="UP000697297"/>
    </source>
</evidence>
<comment type="subcellular location">
    <subcellularLocation>
        <location evidence="1">Nucleus</location>
    </subcellularLocation>
</comment>
<evidence type="ECO:0000256" key="3">
    <source>
        <dbReference type="SAM" id="Coils"/>
    </source>
</evidence>
<dbReference type="GO" id="GO:0005634">
    <property type="term" value="C:nucleus"/>
    <property type="evidence" value="ECO:0007669"/>
    <property type="project" value="UniProtKB-SubCell"/>
</dbReference>
<dbReference type="PANTHER" id="PTHR31001">
    <property type="entry name" value="UNCHARACTERIZED TRANSCRIPTIONAL REGULATORY PROTEIN"/>
    <property type="match status" value="1"/>
</dbReference>
<dbReference type="CDD" id="cd00067">
    <property type="entry name" value="GAL4"/>
    <property type="match status" value="1"/>
</dbReference>
<dbReference type="InterPro" id="IPR036864">
    <property type="entry name" value="Zn2-C6_fun-type_DNA-bd_sf"/>
</dbReference>
<evidence type="ECO:0000256" key="1">
    <source>
        <dbReference type="ARBA" id="ARBA00004123"/>
    </source>
</evidence>
<dbReference type="EMBL" id="JAHLUH010000002">
    <property type="protein sequence ID" value="KAG7729792.1"/>
    <property type="molecule type" value="Genomic_DNA"/>
</dbReference>
<gene>
    <name evidence="6" type="ORF">KL933_000872</name>
    <name evidence="7" type="ORF">KL946_004657</name>
</gene>
<dbReference type="Proteomes" id="UP000697297">
    <property type="component" value="Unassembled WGS sequence"/>
</dbReference>
<keyword evidence="3" id="KW-0175">Coiled coil</keyword>
<dbReference type="InterPro" id="IPR050613">
    <property type="entry name" value="Sec_Metabolite_Reg"/>
</dbReference>
<dbReference type="PROSITE" id="PS50048">
    <property type="entry name" value="ZN2_CY6_FUNGAL_2"/>
    <property type="match status" value="1"/>
</dbReference>
<evidence type="ECO:0000259" key="5">
    <source>
        <dbReference type="PROSITE" id="PS50048"/>
    </source>
</evidence>
<dbReference type="SMART" id="SM00066">
    <property type="entry name" value="GAL4"/>
    <property type="match status" value="1"/>
</dbReference>
<evidence type="ECO:0000313" key="9">
    <source>
        <dbReference type="Proteomes" id="UP000738402"/>
    </source>
</evidence>
<keyword evidence="2" id="KW-0539">Nucleus</keyword>
<comment type="caution">
    <text evidence="6">The sequence shown here is derived from an EMBL/GenBank/DDBJ whole genome shotgun (WGS) entry which is preliminary data.</text>
</comment>
<name>A0AAN6D813_9ASCO</name>
<evidence type="ECO:0000313" key="7">
    <source>
        <dbReference type="EMBL" id="KAG7762261.1"/>
    </source>
</evidence>
<accession>A0AAN6D813</accession>
<dbReference type="PROSITE" id="PS00463">
    <property type="entry name" value="ZN2_CY6_FUNGAL_1"/>
    <property type="match status" value="1"/>
</dbReference>